<evidence type="ECO:0000313" key="3">
    <source>
        <dbReference type="EMBL" id="WWC61599.1"/>
    </source>
</evidence>
<feature type="compositionally biased region" description="Basic residues" evidence="1">
    <location>
        <begin position="108"/>
        <end position="117"/>
    </location>
</feature>
<evidence type="ECO:0000313" key="2">
    <source>
        <dbReference type="EMBL" id="OBR85503.1"/>
    </source>
</evidence>
<evidence type="ECO:0000256" key="1">
    <source>
        <dbReference type="SAM" id="MobiDB-lite"/>
    </source>
</evidence>
<organism evidence="2">
    <name type="scientific">Kwoniella dejecticola CBS 10117</name>
    <dbReference type="NCBI Taxonomy" id="1296121"/>
    <lineage>
        <taxon>Eukaryota</taxon>
        <taxon>Fungi</taxon>
        <taxon>Dikarya</taxon>
        <taxon>Basidiomycota</taxon>
        <taxon>Agaricomycotina</taxon>
        <taxon>Tremellomycetes</taxon>
        <taxon>Tremellales</taxon>
        <taxon>Cryptococcaceae</taxon>
        <taxon>Kwoniella</taxon>
    </lineage>
</organism>
<reference evidence="3" key="3">
    <citation type="submission" date="2024-02" db="EMBL/GenBank/DDBJ databases">
        <title>Comparative genomics of Cryptococcus and Kwoniella reveals pathogenesis evolution and contrasting modes of karyotype evolution via chromosome fusion or intercentromeric recombination.</title>
        <authorList>
            <person name="Coelho M.A."/>
            <person name="David-Palma M."/>
            <person name="Shea T."/>
            <person name="Bowers K."/>
            <person name="McGinley-Smith S."/>
            <person name="Mohammad A.W."/>
            <person name="Gnirke A."/>
            <person name="Yurkov A.M."/>
            <person name="Nowrousian M."/>
            <person name="Sun S."/>
            <person name="Cuomo C.A."/>
            <person name="Heitman J."/>
        </authorList>
    </citation>
    <scope>NUCLEOTIDE SEQUENCE</scope>
    <source>
        <strain evidence="3">CBS 10117</strain>
    </source>
</reference>
<dbReference type="KEGG" id="kdj:28968538"/>
<feature type="compositionally biased region" description="Low complexity" evidence="1">
    <location>
        <begin position="118"/>
        <end position="132"/>
    </location>
</feature>
<gene>
    <name evidence="2" type="ORF">I303_04839</name>
    <name evidence="3" type="ORF">I303_104183</name>
</gene>
<sequence length="185" mass="20027">MSTQNDCAGTSSLDETATSTRVVDQIPSRDLGIMTNDLLLHTRNDEGSLRALLTASTQGEDGTVQSIVCRVSEMSARYKRLYGFTSIGQSLAEELVHEAISKIPKDKTKGKKSHHQTSKVSKSPTNQSSSSSTFPERPASALRNLRTLMPREPSISNSASGSADSIRIPSARSRSVYVYEPLALP</sequence>
<dbReference type="GeneID" id="28968538"/>
<evidence type="ECO:0000313" key="4">
    <source>
        <dbReference type="Proteomes" id="UP000078595"/>
    </source>
</evidence>
<dbReference type="EMBL" id="CP144534">
    <property type="protein sequence ID" value="WWC61599.1"/>
    <property type="molecule type" value="Genomic_DNA"/>
</dbReference>
<dbReference type="VEuPathDB" id="FungiDB:I303_04839"/>
<feature type="compositionally biased region" description="Low complexity" evidence="1">
    <location>
        <begin position="154"/>
        <end position="166"/>
    </location>
</feature>
<reference evidence="2" key="1">
    <citation type="submission" date="2013-07" db="EMBL/GenBank/DDBJ databases">
        <title>The Genome Sequence of Cryptococcus dejecticola CBS10117.</title>
        <authorList>
            <consortium name="The Broad Institute Genome Sequencing Platform"/>
            <person name="Cuomo C."/>
            <person name="Litvintseva A."/>
            <person name="Chen Y."/>
            <person name="Heitman J."/>
            <person name="Sun S."/>
            <person name="Springer D."/>
            <person name="Dromer F."/>
            <person name="Young S.K."/>
            <person name="Zeng Q."/>
            <person name="Gargeya S."/>
            <person name="Fitzgerald M."/>
            <person name="Abouelleil A."/>
            <person name="Alvarado L."/>
            <person name="Berlin A.M."/>
            <person name="Chapman S.B."/>
            <person name="Dewar J."/>
            <person name="Goldberg J."/>
            <person name="Griggs A."/>
            <person name="Gujja S."/>
            <person name="Hansen M."/>
            <person name="Howarth C."/>
            <person name="Imamovic A."/>
            <person name="Larimer J."/>
            <person name="McCowan C."/>
            <person name="Murphy C."/>
            <person name="Pearson M."/>
            <person name="Priest M."/>
            <person name="Roberts A."/>
            <person name="Saif S."/>
            <person name="Shea T."/>
            <person name="Sykes S."/>
            <person name="Wortman J."/>
            <person name="Nusbaum C."/>
            <person name="Birren B."/>
        </authorList>
    </citation>
    <scope>NUCLEOTIDE SEQUENCE [LARGE SCALE GENOMIC DNA]</scope>
    <source>
        <strain evidence="2">CBS 10117</strain>
    </source>
</reference>
<keyword evidence="4" id="KW-1185">Reference proteome</keyword>
<proteinExistence type="predicted"/>
<dbReference type="RefSeq" id="XP_018263345.1">
    <property type="nucleotide sequence ID" value="XM_018408134.1"/>
</dbReference>
<feature type="region of interest" description="Disordered" evidence="1">
    <location>
        <begin position="1"/>
        <end position="20"/>
    </location>
</feature>
<accession>A0A1A6A617</accession>
<feature type="region of interest" description="Disordered" evidence="1">
    <location>
        <begin position="103"/>
        <end position="167"/>
    </location>
</feature>
<dbReference type="AlphaFoldDB" id="A0A1A6A617"/>
<protein>
    <submittedName>
        <fullName evidence="2">Uncharacterized protein</fullName>
    </submittedName>
</protein>
<name>A0A1A6A617_9TREE</name>
<reference evidence="3" key="2">
    <citation type="submission" date="2013-07" db="EMBL/GenBank/DDBJ databases">
        <authorList>
            <consortium name="The Broad Institute Genome Sequencing Platform"/>
            <person name="Cuomo C."/>
            <person name="Litvintseva A."/>
            <person name="Chen Y."/>
            <person name="Heitman J."/>
            <person name="Sun S."/>
            <person name="Springer D."/>
            <person name="Dromer F."/>
            <person name="Young S.K."/>
            <person name="Zeng Q."/>
            <person name="Gargeya S."/>
            <person name="Fitzgerald M."/>
            <person name="Abouelleil A."/>
            <person name="Alvarado L."/>
            <person name="Berlin A.M."/>
            <person name="Chapman S.B."/>
            <person name="Dewar J."/>
            <person name="Goldberg J."/>
            <person name="Griggs A."/>
            <person name="Gujja S."/>
            <person name="Hansen M."/>
            <person name="Howarth C."/>
            <person name="Imamovic A."/>
            <person name="Larimer J."/>
            <person name="McCowan C."/>
            <person name="Murphy C."/>
            <person name="Pearson M."/>
            <person name="Priest M."/>
            <person name="Roberts A."/>
            <person name="Saif S."/>
            <person name="Shea T."/>
            <person name="Sykes S."/>
            <person name="Wortman J."/>
            <person name="Nusbaum C."/>
            <person name="Birren B."/>
        </authorList>
    </citation>
    <scope>NUCLEOTIDE SEQUENCE</scope>
    <source>
        <strain evidence="3">CBS 10117</strain>
    </source>
</reference>
<dbReference type="Proteomes" id="UP000078595">
    <property type="component" value="Chromosome 5"/>
</dbReference>
<dbReference type="EMBL" id="KI894031">
    <property type="protein sequence ID" value="OBR85503.1"/>
    <property type="molecule type" value="Genomic_DNA"/>
</dbReference>